<dbReference type="Proteomes" id="UP000469346">
    <property type="component" value="Unassembled WGS sequence"/>
</dbReference>
<sequence length="187" mass="20104">MADVPRFHALVAVDDIPEEGLHLAWDDMPGLLHGEERVAVRGPIAGEMDLDLVDGDVAVTGRVRAVLELVCGRCLAPYPFQVEAAFSCLLAPAGGPVAGGRARDVELVSDDMEFSEFDGVSVDAAGLFREQVLLQLPMRRLCREDCRGLCAGCGADLNREPCRCAPREPESPFAVLKGLRSESEEGN</sequence>
<accession>A0A6N9TMB0</accession>
<evidence type="ECO:0000313" key="2">
    <source>
        <dbReference type="Proteomes" id="UP000469346"/>
    </source>
</evidence>
<dbReference type="Pfam" id="PF02620">
    <property type="entry name" value="YceD"/>
    <property type="match status" value="1"/>
</dbReference>
<dbReference type="EMBL" id="JAAGRR010000039">
    <property type="protein sequence ID" value="NDY42178.1"/>
    <property type="molecule type" value="Genomic_DNA"/>
</dbReference>
<gene>
    <name evidence="1" type="ORF">G3N55_04870</name>
</gene>
<dbReference type="PANTHER" id="PTHR34374:SF1">
    <property type="entry name" value="LARGE RIBOSOMAL RNA SUBUNIT ACCUMULATION PROTEIN YCED HOMOLOG 1, CHLOROPLASTIC"/>
    <property type="match status" value="1"/>
</dbReference>
<dbReference type="RefSeq" id="WP_163298324.1">
    <property type="nucleotide sequence ID" value="NZ_JAAGRR010000039.1"/>
</dbReference>
<protein>
    <submittedName>
        <fullName evidence="1">DUF177 domain-containing protein</fullName>
    </submittedName>
</protein>
<keyword evidence="2" id="KW-1185">Reference proteome</keyword>
<dbReference type="InterPro" id="IPR003772">
    <property type="entry name" value="YceD"/>
</dbReference>
<reference evidence="1 2" key="1">
    <citation type="submission" date="2020-02" db="EMBL/GenBank/DDBJ databases">
        <title>Comparative genomics of sulfur disproportionating microorganisms.</title>
        <authorList>
            <person name="Ward L.M."/>
            <person name="Bertran E."/>
            <person name="Johnston D.T."/>
        </authorList>
    </citation>
    <scope>NUCLEOTIDE SEQUENCE [LARGE SCALE GENOMIC DNA]</scope>
    <source>
        <strain evidence="1 2">DSM 100025</strain>
    </source>
</reference>
<name>A0A6N9TMB0_DISTH</name>
<organism evidence="1 2">
    <name type="scientific">Dissulfurirhabdus thermomarina</name>
    <dbReference type="NCBI Taxonomy" id="1765737"/>
    <lineage>
        <taxon>Bacteria</taxon>
        <taxon>Deltaproteobacteria</taxon>
        <taxon>Dissulfurirhabdaceae</taxon>
        <taxon>Dissulfurirhabdus</taxon>
    </lineage>
</organism>
<comment type="caution">
    <text evidence="1">The sequence shown here is derived from an EMBL/GenBank/DDBJ whole genome shotgun (WGS) entry which is preliminary data.</text>
</comment>
<proteinExistence type="predicted"/>
<dbReference type="PANTHER" id="PTHR34374">
    <property type="entry name" value="LARGE RIBOSOMAL RNA SUBUNIT ACCUMULATION PROTEIN YCED HOMOLOG 1, CHLOROPLASTIC"/>
    <property type="match status" value="1"/>
</dbReference>
<evidence type="ECO:0000313" key="1">
    <source>
        <dbReference type="EMBL" id="NDY42178.1"/>
    </source>
</evidence>
<dbReference type="AlphaFoldDB" id="A0A6N9TMB0"/>